<accession>A0A291GBV1</accession>
<dbReference type="EMBL" id="CP022196">
    <property type="protein sequence ID" value="ATG47618.1"/>
    <property type="molecule type" value="Genomic_DNA"/>
</dbReference>
<protein>
    <submittedName>
        <fullName evidence="1">Uncharacterized protein</fullName>
    </submittedName>
</protein>
<name>A0A291GBV1_9RHOB</name>
<organism evidence="1 2">
    <name type="scientific">Celeribacter ethanolicus</name>
    <dbReference type="NCBI Taxonomy" id="1758178"/>
    <lineage>
        <taxon>Bacteria</taxon>
        <taxon>Pseudomonadati</taxon>
        <taxon>Pseudomonadota</taxon>
        <taxon>Alphaproteobacteria</taxon>
        <taxon>Rhodobacterales</taxon>
        <taxon>Roseobacteraceae</taxon>
        <taxon>Celeribacter</taxon>
    </lineage>
</organism>
<keyword evidence="2" id="KW-1185">Reference proteome</keyword>
<proteinExistence type="predicted"/>
<sequence>MKSDPIQRILNRIDPHTTPFATCHDVLMNEAMETGGTYTVADDGRTVIDIHRLRVTSRNETDAIRLWLRAAATSLSRKQEITS</sequence>
<dbReference type="AlphaFoldDB" id="A0A291GBV1"/>
<evidence type="ECO:0000313" key="2">
    <source>
        <dbReference type="Proteomes" id="UP000217935"/>
    </source>
</evidence>
<dbReference type="RefSeq" id="WP_096805603.1">
    <property type="nucleotide sequence ID" value="NZ_CP022196.1"/>
</dbReference>
<gene>
    <name evidence="1" type="ORF">CEW89_08545</name>
</gene>
<evidence type="ECO:0000313" key="1">
    <source>
        <dbReference type="EMBL" id="ATG47618.1"/>
    </source>
</evidence>
<dbReference type="Proteomes" id="UP000217935">
    <property type="component" value="Chromosome"/>
</dbReference>
<reference evidence="1 2" key="1">
    <citation type="submission" date="2017-06" db="EMBL/GenBank/DDBJ databases">
        <title>Celeribacter sp. TSPH2 complete genome sequence.</title>
        <authorList>
            <person name="Woo J.-H."/>
            <person name="Kim H.-S."/>
        </authorList>
    </citation>
    <scope>NUCLEOTIDE SEQUENCE [LARGE SCALE GENOMIC DNA]</scope>
    <source>
        <strain evidence="1 2">TSPH2</strain>
    </source>
</reference>
<dbReference type="KEGG" id="ceh:CEW89_08545"/>